<comment type="caution">
    <text evidence="2">The sequence shown here is derived from an EMBL/GenBank/DDBJ whole genome shotgun (WGS) entry which is preliminary data.</text>
</comment>
<evidence type="ECO:0000256" key="1">
    <source>
        <dbReference type="SAM" id="MobiDB-lite"/>
    </source>
</evidence>
<dbReference type="EMBL" id="BAAANQ010000001">
    <property type="protein sequence ID" value="GAA2043029.1"/>
    <property type="molecule type" value="Genomic_DNA"/>
</dbReference>
<evidence type="ECO:0000313" key="2">
    <source>
        <dbReference type="EMBL" id="GAA2043029.1"/>
    </source>
</evidence>
<organism evidence="2 3">
    <name type="scientific">Streptomyces cheonanensis</name>
    <dbReference type="NCBI Taxonomy" id="312720"/>
    <lineage>
        <taxon>Bacteria</taxon>
        <taxon>Bacillati</taxon>
        <taxon>Actinomycetota</taxon>
        <taxon>Actinomycetes</taxon>
        <taxon>Kitasatosporales</taxon>
        <taxon>Streptomycetaceae</taxon>
        <taxon>Streptomyces</taxon>
    </lineage>
</organism>
<feature type="compositionally biased region" description="Basic and acidic residues" evidence="1">
    <location>
        <begin position="24"/>
        <end position="34"/>
    </location>
</feature>
<name>A0ABN2UUF0_9ACTN</name>
<accession>A0ABN2UUF0</accession>
<reference evidence="2 3" key="1">
    <citation type="journal article" date="2019" name="Int. J. Syst. Evol. Microbiol.">
        <title>The Global Catalogue of Microorganisms (GCM) 10K type strain sequencing project: providing services to taxonomists for standard genome sequencing and annotation.</title>
        <authorList>
            <consortium name="The Broad Institute Genomics Platform"/>
            <consortium name="The Broad Institute Genome Sequencing Center for Infectious Disease"/>
            <person name="Wu L."/>
            <person name="Ma J."/>
        </authorList>
    </citation>
    <scope>NUCLEOTIDE SEQUENCE [LARGE SCALE GENOMIC DNA]</scope>
    <source>
        <strain evidence="2 3">JCM 14549</strain>
    </source>
</reference>
<protein>
    <submittedName>
        <fullName evidence="2">Uncharacterized protein</fullName>
    </submittedName>
</protein>
<keyword evidence="3" id="KW-1185">Reference proteome</keyword>
<dbReference type="Proteomes" id="UP001403094">
    <property type="component" value="Unassembled WGS sequence"/>
</dbReference>
<feature type="region of interest" description="Disordered" evidence="1">
    <location>
        <begin position="1"/>
        <end position="34"/>
    </location>
</feature>
<evidence type="ECO:0000313" key="3">
    <source>
        <dbReference type="Proteomes" id="UP001403094"/>
    </source>
</evidence>
<sequence>MTAVLWHASQARAHPEAGNVTPASDHRARPDGARRCQRTQMVMVEPRGALSPP</sequence>
<proteinExistence type="predicted"/>
<gene>
    <name evidence="2" type="ORF">GCM10009757_07160</name>
</gene>